<accession>A0A1I7JD01</accession>
<proteinExistence type="predicted"/>
<dbReference type="Proteomes" id="UP000182491">
    <property type="component" value="Unassembled WGS sequence"/>
</dbReference>
<evidence type="ECO:0000313" key="2">
    <source>
        <dbReference type="Proteomes" id="UP000182491"/>
    </source>
</evidence>
<protein>
    <submittedName>
        <fullName evidence="1">Uncharacterized protein</fullName>
    </submittedName>
</protein>
<keyword evidence="2" id="KW-1185">Reference proteome</keyword>
<gene>
    <name evidence="1" type="ORF">SAMN04487941_2731</name>
</gene>
<name>A0A1I7JD01_9BACT</name>
<dbReference type="EMBL" id="FPCA01000003">
    <property type="protein sequence ID" value="SFU83038.1"/>
    <property type="molecule type" value="Genomic_DNA"/>
</dbReference>
<dbReference type="AlphaFoldDB" id="A0A1I7JD01"/>
<evidence type="ECO:0000313" key="1">
    <source>
        <dbReference type="EMBL" id="SFU83038.1"/>
    </source>
</evidence>
<sequence length="62" mass="7084">MECFGAGNVWLCAYQKSDFSATVRYDSPVCSRTNKNLQRFRPGGFKYIRSTAFIFEEAYAAL</sequence>
<reference evidence="2" key="1">
    <citation type="submission" date="2016-10" db="EMBL/GenBank/DDBJ databases">
        <authorList>
            <person name="Varghese N."/>
        </authorList>
    </citation>
    <scope>NUCLEOTIDE SEQUENCE [LARGE SCALE GENOMIC DNA]</scope>
    <source>
        <strain evidence="2">DSM 18820</strain>
    </source>
</reference>
<organism evidence="1 2">
    <name type="scientific">Pontibacter akesuensis</name>
    <dbReference type="NCBI Taxonomy" id="388950"/>
    <lineage>
        <taxon>Bacteria</taxon>
        <taxon>Pseudomonadati</taxon>
        <taxon>Bacteroidota</taxon>
        <taxon>Cytophagia</taxon>
        <taxon>Cytophagales</taxon>
        <taxon>Hymenobacteraceae</taxon>
        <taxon>Pontibacter</taxon>
    </lineage>
</organism>